<dbReference type="InParanoid" id="A0A0C3EH45"/>
<dbReference type="InterPro" id="IPR000719">
    <property type="entry name" value="Prot_kinase_dom"/>
</dbReference>
<organism evidence="2 3">
    <name type="scientific">Piloderma croceum (strain F 1598)</name>
    <dbReference type="NCBI Taxonomy" id="765440"/>
    <lineage>
        <taxon>Eukaryota</taxon>
        <taxon>Fungi</taxon>
        <taxon>Dikarya</taxon>
        <taxon>Basidiomycota</taxon>
        <taxon>Agaricomycotina</taxon>
        <taxon>Agaricomycetes</taxon>
        <taxon>Agaricomycetidae</taxon>
        <taxon>Atheliales</taxon>
        <taxon>Atheliaceae</taxon>
        <taxon>Piloderma</taxon>
    </lineage>
</organism>
<dbReference type="SUPFAM" id="SSF56112">
    <property type="entry name" value="Protein kinase-like (PK-like)"/>
    <property type="match status" value="1"/>
</dbReference>
<dbReference type="STRING" id="765440.A0A0C3EH45"/>
<dbReference type="GO" id="GO:0005634">
    <property type="term" value="C:nucleus"/>
    <property type="evidence" value="ECO:0007669"/>
    <property type="project" value="TreeGrafter"/>
</dbReference>
<dbReference type="GO" id="GO:0044773">
    <property type="term" value="P:mitotic DNA damage checkpoint signaling"/>
    <property type="evidence" value="ECO:0007669"/>
    <property type="project" value="TreeGrafter"/>
</dbReference>
<dbReference type="OrthoDB" id="5987198at2759"/>
<dbReference type="PANTHER" id="PTHR44167">
    <property type="entry name" value="OVARIAN-SPECIFIC SERINE/THREONINE-PROTEIN KINASE LOK-RELATED"/>
    <property type="match status" value="1"/>
</dbReference>
<dbReference type="PANTHER" id="PTHR44167:SF31">
    <property type="entry name" value="PROTEIN CBG02007"/>
    <property type="match status" value="1"/>
</dbReference>
<sequence length="387" mass="45720">MSSIPWDDLAEEDGYVKPDYEGGALDEQELFWRDHQEWLQDRGYMLRPRYRPDWVPSWKDKPDVYWLLCEDGQRRTWRSNMDATRISDGVRVLMKCVIKSEHPYEVEIATFLSSEPLAANPQNHCIPIYDVLEVLDDPDKTILVMPLTRGFNRPRFQTVGEAIDFFSQFFEGLQFMHKHHVAHRDCGRMNIMMEGTMYPNGWHPTQDSMKPDFTFYRKNEIYSRTERPPKYYLIDFGISRRYDPAQGPPLEDPINGGDKTVPEHQGRKGIIPCNPFFTDIYYAGNMIRTEFLEVMFLSNSSFQKKNEFNFIADLVRDMVQDDPTQRPTMDQVVVRFETIRKKLSNIKLRSRISPRDESIVMAFFRTLPHIFRSIKYPLQRYPAVPSR</sequence>
<name>A0A0C3EH45_PILCF</name>
<dbReference type="InterPro" id="IPR011009">
    <property type="entry name" value="Kinase-like_dom_sf"/>
</dbReference>
<evidence type="ECO:0000313" key="3">
    <source>
        <dbReference type="Proteomes" id="UP000054166"/>
    </source>
</evidence>
<keyword evidence="3" id="KW-1185">Reference proteome</keyword>
<accession>A0A0C3EH45</accession>
<proteinExistence type="predicted"/>
<dbReference type="GO" id="GO:0005737">
    <property type="term" value="C:cytoplasm"/>
    <property type="evidence" value="ECO:0007669"/>
    <property type="project" value="TreeGrafter"/>
</dbReference>
<dbReference type="GO" id="GO:0004674">
    <property type="term" value="F:protein serine/threonine kinase activity"/>
    <property type="evidence" value="ECO:0007669"/>
    <property type="project" value="TreeGrafter"/>
</dbReference>
<dbReference type="EMBL" id="KN833178">
    <property type="protein sequence ID" value="KIM71990.1"/>
    <property type="molecule type" value="Genomic_DNA"/>
</dbReference>
<feature type="domain" description="Protein kinase" evidence="1">
    <location>
        <begin position="1"/>
        <end position="339"/>
    </location>
</feature>
<dbReference type="HOGENOM" id="CLU_044121_2_1_1"/>
<dbReference type="PROSITE" id="PS50011">
    <property type="entry name" value="PROTEIN_KINASE_DOM"/>
    <property type="match status" value="1"/>
</dbReference>
<reference evidence="3" key="2">
    <citation type="submission" date="2015-01" db="EMBL/GenBank/DDBJ databases">
        <title>Evolutionary Origins and Diversification of the Mycorrhizal Mutualists.</title>
        <authorList>
            <consortium name="DOE Joint Genome Institute"/>
            <consortium name="Mycorrhizal Genomics Consortium"/>
            <person name="Kohler A."/>
            <person name="Kuo A."/>
            <person name="Nagy L.G."/>
            <person name="Floudas D."/>
            <person name="Copeland A."/>
            <person name="Barry K.W."/>
            <person name="Cichocki N."/>
            <person name="Veneault-Fourrey C."/>
            <person name="LaButti K."/>
            <person name="Lindquist E.A."/>
            <person name="Lipzen A."/>
            <person name="Lundell T."/>
            <person name="Morin E."/>
            <person name="Murat C."/>
            <person name="Riley R."/>
            <person name="Ohm R."/>
            <person name="Sun H."/>
            <person name="Tunlid A."/>
            <person name="Henrissat B."/>
            <person name="Grigoriev I.V."/>
            <person name="Hibbett D.S."/>
            <person name="Martin F."/>
        </authorList>
    </citation>
    <scope>NUCLEOTIDE SEQUENCE [LARGE SCALE GENOMIC DNA]</scope>
    <source>
        <strain evidence="3">F 1598</strain>
    </source>
</reference>
<evidence type="ECO:0000259" key="1">
    <source>
        <dbReference type="PROSITE" id="PS50011"/>
    </source>
</evidence>
<dbReference type="SMART" id="SM00220">
    <property type="entry name" value="S_TKc"/>
    <property type="match status" value="1"/>
</dbReference>
<protein>
    <recommendedName>
        <fullName evidence="1">Protein kinase domain-containing protein</fullName>
    </recommendedName>
</protein>
<dbReference type="AlphaFoldDB" id="A0A0C3EH45"/>
<gene>
    <name evidence="2" type="ORF">PILCRDRAFT_82295</name>
</gene>
<reference evidence="2 3" key="1">
    <citation type="submission" date="2014-04" db="EMBL/GenBank/DDBJ databases">
        <authorList>
            <consortium name="DOE Joint Genome Institute"/>
            <person name="Kuo A."/>
            <person name="Tarkka M."/>
            <person name="Buscot F."/>
            <person name="Kohler A."/>
            <person name="Nagy L.G."/>
            <person name="Floudas D."/>
            <person name="Copeland A."/>
            <person name="Barry K.W."/>
            <person name="Cichocki N."/>
            <person name="Veneault-Fourrey C."/>
            <person name="LaButti K."/>
            <person name="Lindquist E.A."/>
            <person name="Lipzen A."/>
            <person name="Lundell T."/>
            <person name="Morin E."/>
            <person name="Murat C."/>
            <person name="Sun H."/>
            <person name="Tunlid A."/>
            <person name="Henrissat B."/>
            <person name="Grigoriev I.V."/>
            <person name="Hibbett D.S."/>
            <person name="Martin F."/>
            <person name="Nordberg H.P."/>
            <person name="Cantor M.N."/>
            <person name="Hua S.X."/>
        </authorList>
    </citation>
    <scope>NUCLEOTIDE SEQUENCE [LARGE SCALE GENOMIC DNA]</scope>
    <source>
        <strain evidence="2 3">F 1598</strain>
    </source>
</reference>
<dbReference type="GO" id="GO:0005524">
    <property type="term" value="F:ATP binding"/>
    <property type="evidence" value="ECO:0007669"/>
    <property type="project" value="InterPro"/>
</dbReference>
<evidence type="ECO:0000313" key="2">
    <source>
        <dbReference type="EMBL" id="KIM71990.1"/>
    </source>
</evidence>
<dbReference type="Gene3D" id="1.10.510.10">
    <property type="entry name" value="Transferase(Phosphotransferase) domain 1"/>
    <property type="match status" value="1"/>
</dbReference>
<dbReference type="Proteomes" id="UP000054166">
    <property type="component" value="Unassembled WGS sequence"/>
</dbReference>